<dbReference type="GO" id="GO:0008270">
    <property type="term" value="F:zinc ion binding"/>
    <property type="evidence" value="ECO:0007669"/>
    <property type="project" value="UniProtKB-KW"/>
</dbReference>
<name>A0A9P0HDZ2_NEZVI</name>
<feature type="region of interest" description="Disordered" evidence="13">
    <location>
        <begin position="439"/>
        <end position="489"/>
    </location>
</feature>
<keyword evidence="4" id="KW-0677">Repeat</keyword>
<evidence type="ECO:0000256" key="6">
    <source>
        <dbReference type="ARBA" id="ARBA00022833"/>
    </source>
</evidence>
<evidence type="ECO:0000256" key="4">
    <source>
        <dbReference type="ARBA" id="ARBA00022737"/>
    </source>
</evidence>
<accession>A0A9P0HDZ2</accession>
<comment type="similarity">
    <text evidence="2">Belongs to the TFIIB family.</text>
</comment>
<dbReference type="Gene3D" id="1.10.472.10">
    <property type="entry name" value="Cyclin-like"/>
    <property type="match status" value="2"/>
</dbReference>
<feature type="compositionally biased region" description="Basic residues" evidence="13">
    <location>
        <begin position="467"/>
        <end position="479"/>
    </location>
</feature>
<dbReference type="OrthoDB" id="511529at2759"/>
<dbReference type="InterPro" id="IPR013763">
    <property type="entry name" value="Cyclin-like_dom"/>
</dbReference>
<dbReference type="EMBL" id="OV725080">
    <property type="protein sequence ID" value="CAH1400605.1"/>
    <property type="molecule type" value="Genomic_DNA"/>
</dbReference>
<feature type="compositionally biased region" description="Basic and acidic residues" evidence="13">
    <location>
        <begin position="439"/>
        <end position="466"/>
    </location>
</feature>
<evidence type="ECO:0000256" key="1">
    <source>
        <dbReference type="ARBA" id="ARBA00004123"/>
    </source>
</evidence>
<dbReference type="GO" id="GO:0001006">
    <property type="term" value="F:RNA polymerase III type 3 promoter sequence-specific DNA binding"/>
    <property type="evidence" value="ECO:0007669"/>
    <property type="project" value="TreeGrafter"/>
</dbReference>
<dbReference type="SMART" id="SM00385">
    <property type="entry name" value="CYCLIN"/>
    <property type="match status" value="2"/>
</dbReference>
<dbReference type="Gene3D" id="2.20.25.10">
    <property type="match status" value="1"/>
</dbReference>
<evidence type="ECO:0000256" key="2">
    <source>
        <dbReference type="ARBA" id="ARBA00010857"/>
    </source>
</evidence>
<dbReference type="InterPro" id="IPR000812">
    <property type="entry name" value="TFIIB"/>
</dbReference>
<keyword evidence="10" id="KW-0539">Nucleus</keyword>
<dbReference type="FunFam" id="2.20.25.10:FF:000012">
    <property type="entry name" value="Putative transcription factor IIIB 90 kDa subunit"/>
    <property type="match status" value="1"/>
</dbReference>
<keyword evidence="3" id="KW-0479">Metal-binding</keyword>
<proteinExistence type="inferred from homology"/>
<dbReference type="Proteomes" id="UP001152798">
    <property type="component" value="Chromosome 4"/>
</dbReference>
<evidence type="ECO:0000313" key="15">
    <source>
        <dbReference type="EMBL" id="CAH1400605.1"/>
    </source>
</evidence>
<evidence type="ECO:0000256" key="5">
    <source>
        <dbReference type="ARBA" id="ARBA00022771"/>
    </source>
</evidence>
<gene>
    <name evidence="15" type="ORF">NEZAVI_LOCUS9810</name>
</gene>
<evidence type="ECO:0000256" key="11">
    <source>
        <dbReference type="ARBA" id="ARBA00031009"/>
    </source>
</evidence>
<feature type="region of interest" description="Disordered" evidence="13">
    <location>
        <begin position="539"/>
        <end position="594"/>
    </location>
</feature>
<dbReference type="SUPFAM" id="SSF47954">
    <property type="entry name" value="Cyclin-like"/>
    <property type="match status" value="2"/>
</dbReference>
<evidence type="ECO:0000313" key="16">
    <source>
        <dbReference type="Proteomes" id="UP001152798"/>
    </source>
</evidence>
<dbReference type="GO" id="GO:0070897">
    <property type="term" value="P:transcription preinitiation complex assembly"/>
    <property type="evidence" value="ECO:0007669"/>
    <property type="project" value="InterPro"/>
</dbReference>
<keyword evidence="8" id="KW-0010">Activator</keyword>
<evidence type="ECO:0000259" key="14">
    <source>
        <dbReference type="PROSITE" id="PS51134"/>
    </source>
</evidence>
<dbReference type="SUPFAM" id="SSF57783">
    <property type="entry name" value="Zinc beta-ribbon"/>
    <property type="match status" value="1"/>
</dbReference>
<dbReference type="Gene3D" id="1.20.5.650">
    <property type="entry name" value="Single helix bin"/>
    <property type="match status" value="1"/>
</dbReference>
<evidence type="ECO:0000256" key="9">
    <source>
        <dbReference type="ARBA" id="ARBA00023163"/>
    </source>
</evidence>
<evidence type="ECO:0000256" key="3">
    <source>
        <dbReference type="ARBA" id="ARBA00022723"/>
    </source>
</evidence>
<dbReference type="AlphaFoldDB" id="A0A9P0HDZ2"/>
<dbReference type="Pfam" id="PF08271">
    <property type="entry name" value="Zn_Ribbon_TF"/>
    <property type="match status" value="1"/>
</dbReference>
<dbReference type="FunFam" id="1.10.472.10:FF:000007">
    <property type="entry name" value="Transcription factor IIIB 90 kDa subunit"/>
    <property type="match status" value="1"/>
</dbReference>
<organism evidence="15 16">
    <name type="scientific">Nezara viridula</name>
    <name type="common">Southern green stink bug</name>
    <name type="synonym">Cimex viridulus</name>
    <dbReference type="NCBI Taxonomy" id="85310"/>
    <lineage>
        <taxon>Eukaryota</taxon>
        <taxon>Metazoa</taxon>
        <taxon>Ecdysozoa</taxon>
        <taxon>Arthropoda</taxon>
        <taxon>Hexapoda</taxon>
        <taxon>Insecta</taxon>
        <taxon>Pterygota</taxon>
        <taxon>Neoptera</taxon>
        <taxon>Paraneoptera</taxon>
        <taxon>Hemiptera</taxon>
        <taxon>Heteroptera</taxon>
        <taxon>Panheteroptera</taxon>
        <taxon>Pentatomomorpha</taxon>
        <taxon>Pentatomoidea</taxon>
        <taxon>Pentatomidae</taxon>
        <taxon>Pentatominae</taxon>
        <taxon>Nezara</taxon>
    </lineage>
</organism>
<feature type="region of interest" description="Disordered" evidence="13">
    <location>
        <begin position="606"/>
        <end position="628"/>
    </location>
</feature>
<evidence type="ECO:0000256" key="8">
    <source>
        <dbReference type="ARBA" id="ARBA00023159"/>
    </source>
</evidence>
<dbReference type="InterPro" id="IPR036915">
    <property type="entry name" value="Cyclin-like_sf"/>
</dbReference>
<dbReference type="PRINTS" id="PR00685">
    <property type="entry name" value="TIFACTORIIB"/>
</dbReference>
<dbReference type="FunFam" id="1.10.472.10:FF:000002">
    <property type="entry name" value="Transcription factor IIIB 90 kDa subunit"/>
    <property type="match status" value="1"/>
</dbReference>
<keyword evidence="6" id="KW-0862">Zinc</keyword>
<dbReference type="CDD" id="cd20554">
    <property type="entry name" value="CYCLIN_TFIIIB90_rpt2"/>
    <property type="match status" value="1"/>
</dbReference>
<dbReference type="PROSITE" id="PS51134">
    <property type="entry name" value="ZF_TFIIB"/>
    <property type="match status" value="1"/>
</dbReference>
<evidence type="ECO:0000256" key="10">
    <source>
        <dbReference type="ARBA" id="ARBA00023242"/>
    </source>
</evidence>
<keyword evidence="7" id="KW-0805">Transcription regulation</keyword>
<dbReference type="Pfam" id="PF07741">
    <property type="entry name" value="BRF1"/>
    <property type="match status" value="1"/>
</dbReference>
<keyword evidence="16" id="KW-1185">Reference proteome</keyword>
<dbReference type="GO" id="GO:0000126">
    <property type="term" value="C:transcription factor TFIIIB complex"/>
    <property type="evidence" value="ECO:0007669"/>
    <property type="project" value="TreeGrafter"/>
</dbReference>
<feature type="compositionally biased region" description="Acidic residues" evidence="13">
    <location>
        <begin position="616"/>
        <end position="628"/>
    </location>
</feature>
<sequence length="628" mass="70812">MTGGKCKSCGSSDLEVDPSRGDTVCTNCGTVIEDSVIVSEVQFEENAHGVSSAIGQFVSSDSSGGCRGFGNNFQTGGVRESRELTLQNAKRSISSLCQQLRLNQHCLDTAFNFYKMALSRHLTRGRKHSHIVAACLYITCRIEGTPHLLIDFSDVLQICAFELGRTYLRLSQALCINVPALDPCLYVLRFANKLELGEKTHEVTMTALRLVQRMKRDSMHYGRRPSGICGAALLMASRLHQFNRTVGDIIKVVQVHESTLRKRLVEFGETPSSSLTLQEFMTVDLEEEQDPPSYKAARAKDRERLKMLEDKESLRELNRMQLEIEKQIFDKKSKKPSFGDVETTNDEEGDFETFVSSSTIDVIEELEDEHEIAFGEDVPVGLGPSSAVMGLEEGDGKRDDKDFTFEGNGELDLEGIDDKELDMYIMTDVETERKDKIWTERNADYLQKQKEKEEKLRKEMEEGKPPEKKRKKSNSRKKSSTPANSAGEAIEKMLQEKKISTKINYDVLKSLNFNLKETATGEMSAIGLKAEIVPKEEVLSGIEKPHHSMIKDEKPIPKMMTGNLRNKQMTSKEPTIELDTDNNRADDVLDDDDEVEVEETGVVSLADMLNQHRGEDDDPYYGYDEEDY</sequence>
<reference evidence="15" key="1">
    <citation type="submission" date="2022-01" db="EMBL/GenBank/DDBJ databases">
        <authorList>
            <person name="King R."/>
        </authorList>
    </citation>
    <scope>NUCLEOTIDE SEQUENCE</scope>
</reference>
<dbReference type="CDD" id="cd20553">
    <property type="entry name" value="CYCLIN_TFIIIB90_rpt1"/>
    <property type="match status" value="1"/>
</dbReference>
<dbReference type="GO" id="GO:0005634">
    <property type="term" value="C:nucleus"/>
    <property type="evidence" value="ECO:0007669"/>
    <property type="project" value="UniProtKB-SubCell"/>
</dbReference>
<dbReference type="GO" id="GO:0000995">
    <property type="term" value="F:RNA polymerase III general transcription initiation factor activity"/>
    <property type="evidence" value="ECO:0007669"/>
    <property type="project" value="TreeGrafter"/>
</dbReference>
<keyword evidence="5 12" id="KW-0863">Zinc-finger</keyword>
<dbReference type="PANTHER" id="PTHR11618">
    <property type="entry name" value="TRANSCRIPTION INITIATION FACTOR IIB-RELATED"/>
    <property type="match status" value="1"/>
</dbReference>
<evidence type="ECO:0000256" key="13">
    <source>
        <dbReference type="SAM" id="MobiDB-lite"/>
    </source>
</evidence>
<evidence type="ECO:0000256" key="12">
    <source>
        <dbReference type="PROSITE-ProRule" id="PRU00469"/>
    </source>
</evidence>
<dbReference type="GO" id="GO:0097550">
    <property type="term" value="C:transcription preinitiation complex"/>
    <property type="evidence" value="ECO:0007669"/>
    <property type="project" value="TreeGrafter"/>
</dbReference>
<dbReference type="InterPro" id="IPR013150">
    <property type="entry name" value="TFIIB_cyclin"/>
</dbReference>
<dbReference type="GO" id="GO:0017025">
    <property type="term" value="F:TBP-class protein binding"/>
    <property type="evidence" value="ECO:0007669"/>
    <property type="project" value="InterPro"/>
</dbReference>
<evidence type="ECO:0000256" key="7">
    <source>
        <dbReference type="ARBA" id="ARBA00023015"/>
    </source>
</evidence>
<keyword evidence="9" id="KW-0804">Transcription</keyword>
<dbReference type="InterPro" id="IPR013137">
    <property type="entry name" value="Znf_TFIIB"/>
</dbReference>
<dbReference type="PANTHER" id="PTHR11618:SF4">
    <property type="entry name" value="TRANSCRIPTION FACTOR IIIB 90 KDA SUBUNIT"/>
    <property type="match status" value="1"/>
</dbReference>
<feature type="domain" description="TFIIB-type" evidence="14">
    <location>
        <begin position="2"/>
        <end position="33"/>
    </location>
</feature>
<protein>
    <recommendedName>
        <fullName evidence="11">B-related factor 1</fullName>
    </recommendedName>
</protein>
<feature type="compositionally biased region" description="Basic and acidic residues" evidence="13">
    <location>
        <begin position="539"/>
        <end position="556"/>
    </location>
</feature>
<feature type="compositionally biased region" description="Polar residues" evidence="13">
    <location>
        <begin position="563"/>
        <end position="573"/>
    </location>
</feature>
<dbReference type="InterPro" id="IPR011665">
    <property type="entry name" value="BRF1_TBP-bd_dom"/>
</dbReference>
<comment type="subcellular location">
    <subcellularLocation>
        <location evidence="1">Nucleus</location>
    </subcellularLocation>
</comment>
<dbReference type="Pfam" id="PF00382">
    <property type="entry name" value="TFIIB"/>
    <property type="match status" value="2"/>
</dbReference>